<organism evidence="1 2">
    <name type="scientific">Pseudonocardia yuanmonensis</name>
    <dbReference type="NCBI Taxonomy" id="1095914"/>
    <lineage>
        <taxon>Bacteria</taxon>
        <taxon>Bacillati</taxon>
        <taxon>Actinomycetota</taxon>
        <taxon>Actinomycetes</taxon>
        <taxon>Pseudonocardiales</taxon>
        <taxon>Pseudonocardiaceae</taxon>
        <taxon>Pseudonocardia</taxon>
    </lineage>
</organism>
<dbReference type="SUPFAM" id="SSF51182">
    <property type="entry name" value="RmlC-like cupins"/>
    <property type="match status" value="1"/>
</dbReference>
<dbReference type="EMBL" id="BAABIC010000003">
    <property type="protein sequence ID" value="GAA4678887.1"/>
    <property type="molecule type" value="Genomic_DNA"/>
</dbReference>
<comment type="caution">
    <text evidence="1">The sequence shown here is derived from an EMBL/GenBank/DDBJ whole genome shotgun (WGS) entry which is preliminary data.</text>
</comment>
<gene>
    <name evidence="1" type="ORF">GCM10023215_09830</name>
</gene>
<dbReference type="InterPro" id="IPR011051">
    <property type="entry name" value="RmlC_Cupin_sf"/>
</dbReference>
<dbReference type="Proteomes" id="UP001500325">
    <property type="component" value="Unassembled WGS sequence"/>
</dbReference>
<dbReference type="RefSeq" id="WP_345378631.1">
    <property type="nucleotide sequence ID" value="NZ_BAABIC010000003.1"/>
</dbReference>
<protein>
    <recommendedName>
        <fullName evidence="3">Cupin domain-containing protein</fullName>
    </recommendedName>
</protein>
<proteinExistence type="predicted"/>
<name>A0ABP8W2I8_9PSEU</name>
<evidence type="ECO:0000313" key="1">
    <source>
        <dbReference type="EMBL" id="GAA4678887.1"/>
    </source>
</evidence>
<evidence type="ECO:0000313" key="2">
    <source>
        <dbReference type="Proteomes" id="UP001500325"/>
    </source>
</evidence>
<evidence type="ECO:0008006" key="3">
    <source>
        <dbReference type="Google" id="ProtNLM"/>
    </source>
</evidence>
<reference evidence="2" key="1">
    <citation type="journal article" date="2019" name="Int. J. Syst. Evol. Microbiol.">
        <title>The Global Catalogue of Microorganisms (GCM) 10K type strain sequencing project: providing services to taxonomists for standard genome sequencing and annotation.</title>
        <authorList>
            <consortium name="The Broad Institute Genomics Platform"/>
            <consortium name="The Broad Institute Genome Sequencing Center for Infectious Disease"/>
            <person name="Wu L."/>
            <person name="Ma J."/>
        </authorList>
    </citation>
    <scope>NUCLEOTIDE SEQUENCE [LARGE SCALE GENOMIC DNA]</scope>
    <source>
        <strain evidence="2">JCM 18055</strain>
    </source>
</reference>
<sequence length="124" mass="13061">MSDAVRVLHDVQPLISDDTSVPDGVVWRLTEPGRQLDANVLHLSPGRTIDTHTEPDLDVLLVVVAGTGRVESAGDAVTLTAGNLVWLPRGSTRRLVAGAGGLSYLTVHRRRSGMQIGSGPPPAP</sequence>
<keyword evidence="2" id="KW-1185">Reference proteome</keyword>
<accession>A0ABP8W2I8</accession>
<dbReference type="Gene3D" id="2.60.120.10">
    <property type="entry name" value="Jelly Rolls"/>
    <property type="match status" value="1"/>
</dbReference>
<dbReference type="InterPro" id="IPR014710">
    <property type="entry name" value="RmlC-like_jellyroll"/>
</dbReference>